<dbReference type="EMBL" id="JBHMDO010000048">
    <property type="protein sequence ID" value="MFB9330476.1"/>
    <property type="molecule type" value="Genomic_DNA"/>
</dbReference>
<proteinExistence type="predicted"/>
<dbReference type="Pfam" id="PF14395">
    <property type="entry name" value="COOH-NH2_lig"/>
    <property type="match status" value="1"/>
</dbReference>
<comment type="caution">
    <text evidence="1">The sequence shown here is derived from an EMBL/GenBank/DDBJ whole genome shotgun (WGS) entry which is preliminary data.</text>
</comment>
<gene>
    <name evidence="1" type="ORF">ACFFSY_31425</name>
</gene>
<evidence type="ECO:0008006" key="3">
    <source>
        <dbReference type="Google" id="ProtNLM"/>
    </source>
</evidence>
<accession>A0ABV5L0W3</accession>
<keyword evidence="2" id="KW-1185">Reference proteome</keyword>
<dbReference type="Proteomes" id="UP001589747">
    <property type="component" value="Unassembled WGS sequence"/>
</dbReference>
<dbReference type="RefSeq" id="WP_377501736.1">
    <property type="nucleotide sequence ID" value="NZ_JBHMDO010000048.1"/>
</dbReference>
<protein>
    <recommendedName>
        <fullName evidence="3">Phage phiEco32-like COOH.NH2 ligase-type 2</fullName>
    </recommendedName>
</protein>
<evidence type="ECO:0000313" key="2">
    <source>
        <dbReference type="Proteomes" id="UP001589747"/>
    </source>
</evidence>
<organism evidence="1 2">
    <name type="scientific">Paenibacillus aurantiacus</name>
    <dbReference type="NCBI Taxonomy" id="1936118"/>
    <lineage>
        <taxon>Bacteria</taxon>
        <taxon>Bacillati</taxon>
        <taxon>Bacillota</taxon>
        <taxon>Bacilli</taxon>
        <taxon>Bacillales</taxon>
        <taxon>Paenibacillaceae</taxon>
        <taxon>Paenibacillus</taxon>
    </lineage>
</organism>
<reference evidence="1 2" key="1">
    <citation type="submission" date="2024-09" db="EMBL/GenBank/DDBJ databases">
        <authorList>
            <person name="Sun Q."/>
            <person name="Mori K."/>
        </authorList>
    </citation>
    <scope>NUCLEOTIDE SEQUENCE [LARGE SCALE GENOMIC DNA]</scope>
    <source>
        <strain evidence="1 2">TISTR 2452</strain>
    </source>
</reference>
<sequence>MRTREERHAGELPEAGDVVLVIGDAAWPAALAAGGTPLVLNGYAKRFAAMKREGIGERLKLIGVTLGASVDRHAQASSLGGWQAERKIRVLVLQDQVLDACWIHDDSRMNGRPIGETKHRAASGMGRGAQASMRLEQRALHPQQTAYRKAALTAVRAIYTLGLDAGVVELSLAGNGKCIVDAVRLPGEIGRDPAAEFWMDAVEGLARRIAAPLRRMRHESILIGADPEFLLVNSKGKVVPADRYLGGGHGAGTDAMVIGGKIARPVAELRPAPNAAPSIVVSHIRGLLSIAQMRIKEDGLRWVAGAMPVAGFALGGHIHLSGVPLTNRLLRQLDSYVALPLAMAEADSGRKRRPKFGVMGDCRQQPHGGFEYRTLPSWLVSPLACEAALSLALLCALESNNLDYCPASEDRYASAYYRGDRETLRECLEPLISAIRNVPTYKMLSTGIEPFMLSLRDGVIWDETLDIRAAWGIAPCENGDFARLADIARPPVSRSRGVNHRSDLL</sequence>
<evidence type="ECO:0000313" key="1">
    <source>
        <dbReference type="EMBL" id="MFB9330476.1"/>
    </source>
</evidence>
<name>A0ABV5L0W3_9BACL</name>
<dbReference type="InterPro" id="IPR025681">
    <property type="entry name" value="COOH-NH2_lig"/>
</dbReference>